<dbReference type="GO" id="GO:0006896">
    <property type="term" value="P:Golgi to vacuole transport"/>
    <property type="evidence" value="ECO:0007669"/>
    <property type="project" value="TreeGrafter"/>
</dbReference>
<reference evidence="7 8" key="1">
    <citation type="journal article" date="2019" name="Sci. Rep.">
        <title>Comparative genomics of chytrid fungi reveal insights into the obligate biotrophic and pathogenic lifestyle of Synchytrium endobioticum.</title>
        <authorList>
            <person name="van de Vossenberg B.T.L.H."/>
            <person name="Warris S."/>
            <person name="Nguyen H.D.T."/>
            <person name="van Gent-Pelzer M.P.E."/>
            <person name="Joly D.L."/>
            <person name="van de Geest H.C."/>
            <person name="Bonants P.J.M."/>
            <person name="Smith D.S."/>
            <person name="Levesque C.A."/>
            <person name="van der Lee T.A.J."/>
        </authorList>
    </citation>
    <scope>NUCLEOTIDE SEQUENCE [LARGE SCALE GENOMIC DNA]</scope>
    <source>
        <strain evidence="7 8">MB42</strain>
    </source>
</reference>
<evidence type="ECO:0000256" key="3">
    <source>
        <dbReference type="ARBA" id="ARBA00023136"/>
    </source>
</evidence>
<dbReference type="VEuPathDB" id="FungiDB:SeMB42_g01229"/>
<proteinExistence type="predicted"/>
<dbReference type="Pfam" id="PF15901">
    <property type="entry name" value="Sortilin_C"/>
    <property type="match status" value="2"/>
</dbReference>
<keyword evidence="5" id="KW-1133">Transmembrane helix</keyword>
<dbReference type="InterPro" id="IPR031778">
    <property type="entry name" value="Sortilin_N"/>
</dbReference>
<evidence type="ECO:0000256" key="4">
    <source>
        <dbReference type="ARBA" id="ARBA00023180"/>
    </source>
</evidence>
<dbReference type="GO" id="GO:0006895">
    <property type="term" value="P:Golgi to endosome transport"/>
    <property type="evidence" value="ECO:0007669"/>
    <property type="project" value="TreeGrafter"/>
</dbReference>
<dbReference type="STRING" id="286115.A0A507DMP1"/>
<dbReference type="PANTHER" id="PTHR12106:SF27">
    <property type="entry name" value="SORTILIN-RELATED RECEPTOR"/>
    <property type="match status" value="1"/>
</dbReference>
<evidence type="ECO:0000256" key="2">
    <source>
        <dbReference type="ARBA" id="ARBA00022737"/>
    </source>
</evidence>
<keyword evidence="5" id="KW-0812">Transmembrane</keyword>
<dbReference type="Gene3D" id="2.130.10.10">
    <property type="entry name" value="YVTN repeat-like/Quinoprotein amine dehydrogenase"/>
    <property type="match status" value="2"/>
</dbReference>
<evidence type="ECO:0000313" key="8">
    <source>
        <dbReference type="Proteomes" id="UP000317494"/>
    </source>
</evidence>
<accession>A0A507DMP1</accession>
<dbReference type="InterPro" id="IPR006581">
    <property type="entry name" value="VPS10"/>
</dbReference>
<dbReference type="EMBL" id="QEAN01000030">
    <property type="protein sequence ID" value="TPX52681.1"/>
    <property type="molecule type" value="Genomic_DNA"/>
</dbReference>
<feature type="domain" description="VPS10" evidence="6">
    <location>
        <begin position="149"/>
        <end position="784"/>
    </location>
</feature>
<keyword evidence="2" id="KW-0677">Repeat</keyword>
<dbReference type="GO" id="GO:0006623">
    <property type="term" value="P:protein targeting to vacuole"/>
    <property type="evidence" value="ECO:0007669"/>
    <property type="project" value="TreeGrafter"/>
</dbReference>
<dbReference type="PANTHER" id="PTHR12106">
    <property type="entry name" value="SORTILIN RELATED"/>
    <property type="match status" value="1"/>
</dbReference>
<dbReference type="Proteomes" id="UP000317494">
    <property type="component" value="Unassembled WGS sequence"/>
</dbReference>
<keyword evidence="8" id="KW-1185">Reference proteome</keyword>
<dbReference type="GO" id="GO:0016020">
    <property type="term" value="C:membrane"/>
    <property type="evidence" value="ECO:0007669"/>
    <property type="project" value="UniProtKB-SubCell"/>
</dbReference>
<keyword evidence="4" id="KW-0325">Glycoprotein</keyword>
<protein>
    <recommendedName>
        <fullName evidence="6">VPS10 domain-containing protein</fullName>
    </recommendedName>
</protein>
<comment type="subcellular location">
    <subcellularLocation>
        <location evidence="1">Membrane</location>
    </subcellularLocation>
</comment>
<dbReference type="Gene3D" id="2.10.70.80">
    <property type="match status" value="2"/>
</dbReference>
<dbReference type="Pfam" id="PF15902">
    <property type="entry name" value="Sortilin-Vps10"/>
    <property type="match status" value="2"/>
</dbReference>
<feature type="transmembrane region" description="Helical" evidence="5">
    <location>
        <begin position="1458"/>
        <end position="1480"/>
    </location>
</feature>
<comment type="caution">
    <text evidence="7">The sequence shown here is derived from an EMBL/GenBank/DDBJ whole genome shotgun (WGS) entry which is preliminary data.</text>
</comment>
<sequence>MGLLPSSTLHNIRHRRSMVIAQPRESHARRDPFLVQVEFTRDLESRCVPVYRYYGAIAQGHRYSVSQAYFEAPRNCAVRYKVVTMILRWFSLPFIVSVITLLSHRHHFVAASQPHDDMSKLYKRADPVEHKYSSLEEDVDRVAYFKDSATLVARTMSGKMYKSTDEGGKWTRVLDDRGKIIMFGMHDASSTRAYFFNEKDDAYFTTDRMDTVQQMTLPALPNGLKIPILDFHPDEADWLVFVGGARDCPGSKCFTEVYTSTTIGSWNKVDTWAEKCVWARDFGFEKSTIPKDAVYCASWKNKNGAMGQNALGLGFGDNTLQLVMLYSDGTRKVLVERNLVDYYVVDGILVAAVGDMLGIRLMVSSDGINFVDTKFPPGATVQHNAFTILESTTGSIILDVAMSSDYKREFGSIYKSNANGTFYSKVLEHTNRDEAGYADFEKVQGIPGIILTNIVTNPDDVKQGSRKQLASRMSFDDGGSWQLLKMPTTDAEGRPIKCDSDGGCNLHLHCHASMRDTETSVATLHTTEAVPGLMMGVGNVGSRLLDYKSGNVYLSRDSGRTWAEIRRDAHKWAVGDHGAMIIMVNDEGPTDTVAYTWDFGRTWGEYKFTDRPIRLQTLTTEPSSTSLKFIIVGINKFGETGLFQLDFGNVLTNRCGDGDFEKWSPHDTTGADRCFLGEETEYTRRKPDSKCYVGNEFQDLKRTIKTCTCADKDFECDAGYYREVSDGTVRCSLNGPDVDQPKDCKEGSTYSGRSGFRKIGLSKCQGGVDLESKKVDRTCGDAVSDTSRDVVMTKYTFEDEMADYLYFNRSKTVIIRDYSGLIWKSPDQGRTWEQVLKDSNGVSALLTDTYRDDRAFFITTGKKQYYTKDKGTTFVSFTVPTEANELGVPLLRTHPDEPSWLIWVGQEECNSLDFSSKCHTVAYISYDYGYAWKSIQSYVNNCDWGRHKIFKSPSKDTIFCQSYNEKEGNQRRMNARTHTLTLSRAKSSGTNWESQFANTAGFSIFEEFMVAAVLHDETRELLLYVTMDGDRWALALFPPQFQVPDLGYTVLQSTTGSIFLDVYMSNSPGGEYGALFKSNYNGTMYNSMVKYTNRNSKGFVDFEKMQGVEGIAMVNTVTNPTEVAIGDYKKVKTKITFDDGASWVDVKAPVKDSNGHAYDCTSIECSLSLHSYTERRDSRDQFSASSAVGLMAGVGNVGRYLAKYTDGNTFVTRDGGRTWREVTKDAHMWEFGDHGGVMILVNDEGPTDIIKYSLDEGLTFQDFKITEADESKLRITHVITEPEATTGHFVLFGRPADAGLFSWKTVAVHLDFSGAHGGKMCKLDASNLEASDFETWSPGPPGQNESCIFGHKVQYYRRKPDRKCNIGEAYLSTQLLSIDCTCTEADFECDFNYVRDSNGRCALLPGGTVPVSDCMGDGYKRVSTGYRKRVRSTCKGGLDLTATDDKIWCGIQLPAGVIFGYVLLSMTMAAGAGMAGWWYYKKYGFSRGGIRLSDDSGAPATARSAQHWAERLGLGVRYVALGAVDVGFWTWDKLHAGYDIVRSRFRRSAGYTRVREFEGAVDDGDEGLLYLDD</sequence>
<dbReference type="GO" id="GO:0005794">
    <property type="term" value="C:Golgi apparatus"/>
    <property type="evidence" value="ECO:0007669"/>
    <property type="project" value="TreeGrafter"/>
</dbReference>
<dbReference type="GO" id="GO:0005829">
    <property type="term" value="C:cytosol"/>
    <property type="evidence" value="ECO:0007669"/>
    <property type="project" value="GOC"/>
</dbReference>
<keyword evidence="3 5" id="KW-0472">Membrane</keyword>
<evidence type="ECO:0000256" key="5">
    <source>
        <dbReference type="SAM" id="Phobius"/>
    </source>
</evidence>
<dbReference type="SUPFAM" id="SSF110296">
    <property type="entry name" value="Oligoxyloglucan reducing end-specific cellobiohydrolase"/>
    <property type="match status" value="2"/>
</dbReference>
<dbReference type="InterPro" id="IPR050310">
    <property type="entry name" value="VPS10-sortilin"/>
</dbReference>
<dbReference type="Gene3D" id="3.30.60.270">
    <property type="match status" value="2"/>
</dbReference>
<evidence type="ECO:0000313" key="7">
    <source>
        <dbReference type="EMBL" id="TPX52681.1"/>
    </source>
</evidence>
<dbReference type="SMART" id="SM00602">
    <property type="entry name" value="VPS10"/>
    <property type="match status" value="2"/>
</dbReference>
<dbReference type="InterPro" id="IPR031777">
    <property type="entry name" value="Sortilin_C"/>
</dbReference>
<feature type="domain" description="VPS10" evidence="6">
    <location>
        <begin position="811"/>
        <end position="1454"/>
    </location>
</feature>
<dbReference type="InterPro" id="IPR015943">
    <property type="entry name" value="WD40/YVTN_repeat-like_dom_sf"/>
</dbReference>
<evidence type="ECO:0000256" key="1">
    <source>
        <dbReference type="ARBA" id="ARBA00004370"/>
    </source>
</evidence>
<evidence type="ECO:0000259" key="6">
    <source>
        <dbReference type="SMART" id="SM00602"/>
    </source>
</evidence>
<name>A0A507DMP1_9FUNG</name>
<gene>
    <name evidence="7" type="ORF">SeMB42_g01229</name>
</gene>
<organism evidence="7 8">
    <name type="scientific">Synchytrium endobioticum</name>
    <dbReference type="NCBI Taxonomy" id="286115"/>
    <lineage>
        <taxon>Eukaryota</taxon>
        <taxon>Fungi</taxon>
        <taxon>Fungi incertae sedis</taxon>
        <taxon>Chytridiomycota</taxon>
        <taxon>Chytridiomycota incertae sedis</taxon>
        <taxon>Chytridiomycetes</taxon>
        <taxon>Synchytriales</taxon>
        <taxon>Synchytriaceae</taxon>
        <taxon>Synchytrium</taxon>
    </lineage>
</organism>